<evidence type="ECO:0000313" key="4">
    <source>
        <dbReference type="Proteomes" id="UP000265663"/>
    </source>
</evidence>
<feature type="region of interest" description="Disordered" evidence="1">
    <location>
        <begin position="98"/>
        <end position="120"/>
    </location>
</feature>
<evidence type="ECO:0000256" key="1">
    <source>
        <dbReference type="SAM" id="MobiDB-lite"/>
    </source>
</evidence>
<feature type="compositionally biased region" description="Low complexity" evidence="1">
    <location>
        <begin position="386"/>
        <end position="400"/>
    </location>
</feature>
<organism evidence="3 4">
    <name type="scientific">Pyrenophora seminiperda CCB06</name>
    <dbReference type="NCBI Taxonomy" id="1302712"/>
    <lineage>
        <taxon>Eukaryota</taxon>
        <taxon>Fungi</taxon>
        <taxon>Dikarya</taxon>
        <taxon>Ascomycota</taxon>
        <taxon>Pezizomycotina</taxon>
        <taxon>Dothideomycetes</taxon>
        <taxon>Pleosporomycetidae</taxon>
        <taxon>Pleosporales</taxon>
        <taxon>Pleosporineae</taxon>
        <taxon>Pleosporaceae</taxon>
        <taxon>Pyrenophora</taxon>
    </lineage>
</organism>
<sequence>MICRLFSSFVVVAFRSPPPSQLRKYFVKAERLRRAPAASAAQQLERPATGADHRHSFARTWPALYADTFPSARFHREKRWPNDVRYFLNREEGAAPLRKAQTTDPMRSSNKTYTSINENSGSGRGNDFTDGISWYWRLVALAASWMILGGYLILPGLYANDAQLRFSDAVLSVFVVALLTAGYSFTALLCFACRNDRFQADGVFLPALTSSVLGLVSIAYNFLSSHAYRWGTAAISGTVISTGSTVLYAILLLWKYRCMAKTKEHVEQRSNLWSEQSYYSNFVANMYPTATRSPPQLFESPYTEEDRVKQQMALLLHKSDAHTSPDTNSTFRIDLPEDREQQERVLNSQELVGTPAQAHRNRTDSRPDSLGETQAWQHWQDRGRSTIRASSSGGTSSHSRNLSREERRREIELGQMNV</sequence>
<keyword evidence="2" id="KW-0472">Membrane</keyword>
<dbReference type="AlphaFoldDB" id="A0A3M7M8M3"/>
<evidence type="ECO:0000256" key="2">
    <source>
        <dbReference type="SAM" id="Phobius"/>
    </source>
</evidence>
<dbReference type="OrthoDB" id="3254104at2759"/>
<feature type="compositionally biased region" description="Polar residues" evidence="1">
    <location>
        <begin position="100"/>
        <end position="120"/>
    </location>
</feature>
<dbReference type="EMBL" id="KE747825">
    <property type="protein sequence ID" value="RMZ70855.1"/>
    <property type="molecule type" value="Genomic_DNA"/>
</dbReference>
<reference evidence="3 4" key="1">
    <citation type="journal article" date="2014" name="PLoS ONE">
        <title>De novo Genome Assembly of the Fungal Plant Pathogen Pyrenophora semeniperda.</title>
        <authorList>
            <person name="Soliai M.M."/>
            <person name="Meyer S.E."/>
            <person name="Udall J.A."/>
            <person name="Elzinga D.E."/>
            <person name="Hermansen R.A."/>
            <person name="Bodily P.M."/>
            <person name="Hart A.A."/>
            <person name="Coleman C.E."/>
        </authorList>
    </citation>
    <scope>NUCLEOTIDE SEQUENCE [LARGE SCALE GENOMIC DNA]</scope>
    <source>
        <strain evidence="3 4">CCB06</strain>
        <tissue evidence="3">Mycelium</tissue>
    </source>
</reference>
<gene>
    <name evidence="3" type="ORF">GMOD_00008501</name>
</gene>
<feature type="transmembrane region" description="Helical" evidence="2">
    <location>
        <begin position="235"/>
        <end position="254"/>
    </location>
</feature>
<keyword evidence="4" id="KW-1185">Reference proteome</keyword>
<feature type="transmembrane region" description="Helical" evidence="2">
    <location>
        <begin position="203"/>
        <end position="223"/>
    </location>
</feature>
<keyword evidence="2" id="KW-0812">Transmembrane</keyword>
<accession>A0A3M7M8M3</accession>
<proteinExistence type="predicted"/>
<feature type="compositionally biased region" description="Basic and acidic residues" evidence="1">
    <location>
        <begin position="334"/>
        <end position="343"/>
    </location>
</feature>
<feature type="region of interest" description="Disordered" evidence="1">
    <location>
        <begin position="318"/>
        <end position="418"/>
    </location>
</feature>
<dbReference type="Proteomes" id="UP000265663">
    <property type="component" value="Unassembled WGS sequence"/>
</dbReference>
<feature type="compositionally biased region" description="Basic and acidic residues" evidence="1">
    <location>
        <begin position="402"/>
        <end position="412"/>
    </location>
</feature>
<feature type="transmembrane region" description="Helical" evidence="2">
    <location>
        <begin position="170"/>
        <end position="191"/>
    </location>
</feature>
<name>A0A3M7M8M3_9PLEO</name>
<evidence type="ECO:0000313" key="3">
    <source>
        <dbReference type="EMBL" id="RMZ70855.1"/>
    </source>
</evidence>
<feature type="transmembrane region" description="Helical" evidence="2">
    <location>
        <begin position="134"/>
        <end position="158"/>
    </location>
</feature>
<protein>
    <submittedName>
        <fullName evidence="3">Peroxisome proliferator-activated receptor gamma coactivator-related</fullName>
    </submittedName>
</protein>
<keyword evidence="3" id="KW-0675">Receptor</keyword>
<keyword evidence="2" id="KW-1133">Transmembrane helix</keyword>